<evidence type="ECO:0000313" key="3">
    <source>
        <dbReference type="Proteomes" id="UP001596512"/>
    </source>
</evidence>
<proteinExistence type="predicted"/>
<comment type="caution">
    <text evidence="2">The sequence shown here is derived from an EMBL/GenBank/DDBJ whole genome shotgun (WGS) entry which is preliminary data.</text>
</comment>
<name>A0ABW2TSX7_9PSEU</name>
<dbReference type="Proteomes" id="UP001596512">
    <property type="component" value="Unassembled WGS sequence"/>
</dbReference>
<organism evidence="2 3">
    <name type="scientific">Actinokineospora soli</name>
    <dbReference type="NCBI Taxonomy" id="1048753"/>
    <lineage>
        <taxon>Bacteria</taxon>
        <taxon>Bacillati</taxon>
        <taxon>Actinomycetota</taxon>
        <taxon>Actinomycetes</taxon>
        <taxon>Pseudonocardiales</taxon>
        <taxon>Pseudonocardiaceae</taxon>
        <taxon>Actinokineospora</taxon>
    </lineage>
</organism>
<gene>
    <name evidence="2" type="ORF">ACFQV2_29315</name>
</gene>
<keyword evidence="3" id="KW-1185">Reference proteome</keyword>
<accession>A0ABW2TSX7</accession>
<dbReference type="EMBL" id="JBHTEY010000004">
    <property type="protein sequence ID" value="MFC7616940.1"/>
    <property type="molecule type" value="Genomic_DNA"/>
</dbReference>
<keyword evidence="1" id="KW-0472">Membrane</keyword>
<feature type="transmembrane region" description="Helical" evidence="1">
    <location>
        <begin position="78"/>
        <end position="94"/>
    </location>
</feature>
<feature type="transmembrane region" description="Helical" evidence="1">
    <location>
        <begin position="52"/>
        <end position="72"/>
    </location>
</feature>
<protein>
    <submittedName>
        <fullName evidence="2">Uncharacterized protein</fullName>
    </submittedName>
</protein>
<feature type="transmembrane region" description="Helical" evidence="1">
    <location>
        <begin position="28"/>
        <end position="45"/>
    </location>
</feature>
<evidence type="ECO:0000313" key="2">
    <source>
        <dbReference type="EMBL" id="MFC7616940.1"/>
    </source>
</evidence>
<evidence type="ECO:0000256" key="1">
    <source>
        <dbReference type="SAM" id="Phobius"/>
    </source>
</evidence>
<keyword evidence="1" id="KW-0812">Transmembrane</keyword>
<sequence>MLDAKAAGAALVGGAAVAAYALWPTGRPVVAALLVVAGLVLWRVGTGAVERGAGQAAVVVGAGLAGQVLVVAVEPREFGVAVVLAPVVVALAVLRGPWGGSGWGWCCRRCWGR</sequence>
<keyword evidence="1" id="KW-1133">Transmembrane helix</keyword>
<reference evidence="3" key="1">
    <citation type="journal article" date="2019" name="Int. J. Syst. Evol. Microbiol.">
        <title>The Global Catalogue of Microorganisms (GCM) 10K type strain sequencing project: providing services to taxonomists for standard genome sequencing and annotation.</title>
        <authorList>
            <consortium name="The Broad Institute Genomics Platform"/>
            <consortium name="The Broad Institute Genome Sequencing Center for Infectious Disease"/>
            <person name="Wu L."/>
            <person name="Ma J."/>
        </authorList>
    </citation>
    <scope>NUCLEOTIDE SEQUENCE [LARGE SCALE GENOMIC DNA]</scope>
    <source>
        <strain evidence="3">JCM 17695</strain>
    </source>
</reference>